<dbReference type="PRINTS" id="PR00007">
    <property type="entry name" value="COMPLEMNTC1Q"/>
</dbReference>
<name>A0A8B8E2E5_CRAVI</name>
<keyword evidence="4" id="KW-1133">Transmembrane helix</keyword>
<evidence type="ECO:0000256" key="3">
    <source>
        <dbReference type="ARBA" id="ARBA00022729"/>
    </source>
</evidence>
<dbReference type="AlphaFoldDB" id="A0A8B8E2E5"/>
<dbReference type="Proteomes" id="UP000694844">
    <property type="component" value="Chromosome 4"/>
</dbReference>
<dbReference type="KEGG" id="cvn:111130910"/>
<dbReference type="RefSeq" id="XP_022333889.1">
    <property type="nucleotide sequence ID" value="XM_022478181.1"/>
</dbReference>
<accession>A0A8B8E2E5</accession>
<dbReference type="InterPro" id="IPR008983">
    <property type="entry name" value="Tumour_necrosis_fac-like_dom"/>
</dbReference>
<dbReference type="GeneID" id="111130910"/>
<dbReference type="Pfam" id="PF00386">
    <property type="entry name" value="C1q"/>
    <property type="match status" value="1"/>
</dbReference>
<evidence type="ECO:0000256" key="4">
    <source>
        <dbReference type="SAM" id="Phobius"/>
    </source>
</evidence>
<keyword evidence="3" id="KW-0732">Signal</keyword>
<protein>
    <submittedName>
        <fullName evidence="7">Heavy metal-binding protein HIP-like</fullName>
    </submittedName>
</protein>
<evidence type="ECO:0000313" key="6">
    <source>
        <dbReference type="Proteomes" id="UP000694844"/>
    </source>
</evidence>
<evidence type="ECO:0000256" key="2">
    <source>
        <dbReference type="ARBA" id="ARBA00022525"/>
    </source>
</evidence>
<dbReference type="PANTHER" id="PTHR22923">
    <property type="entry name" value="CEREBELLIN-RELATED"/>
    <property type="match status" value="1"/>
</dbReference>
<dbReference type="InterPro" id="IPR001073">
    <property type="entry name" value="C1q_dom"/>
</dbReference>
<keyword evidence="2" id="KW-0964">Secreted</keyword>
<dbReference type="GO" id="GO:0005576">
    <property type="term" value="C:extracellular region"/>
    <property type="evidence" value="ECO:0007669"/>
    <property type="project" value="UniProtKB-SubCell"/>
</dbReference>
<gene>
    <name evidence="7" type="primary">LOC111130910</name>
</gene>
<feature type="transmembrane region" description="Helical" evidence="4">
    <location>
        <begin position="12"/>
        <end position="30"/>
    </location>
</feature>
<sequence length="244" mass="27418">MNLHIYTSNMKVFLIFSIFVVYFVSCYGALNVTEELMFLKETVLLQKERIDGLQQTVGDILQRNEQNVPSDTPQLADITQREDDVLVEKSNIIKRLVPPTQSPLLQTTVAFFAYLSNTQLISPHQVLIFDHTPLNAGNGYHPNSGIFIAPKTGVYVFIWTIRMFKQSIIDLIVNGSIYVSIYNRSYDDPSGAVGADESVTGYAIVSVNQGDDVYLRTHSVHGDNARNMFSNDFGRSTFGGWILH</sequence>
<dbReference type="Gene3D" id="2.60.120.40">
    <property type="match status" value="1"/>
</dbReference>
<evidence type="ECO:0000256" key="1">
    <source>
        <dbReference type="ARBA" id="ARBA00004613"/>
    </source>
</evidence>
<dbReference type="SMART" id="SM00110">
    <property type="entry name" value="C1Q"/>
    <property type="match status" value="1"/>
</dbReference>
<organism evidence="6 7">
    <name type="scientific">Crassostrea virginica</name>
    <name type="common">Eastern oyster</name>
    <dbReference type="NCBI Taxonomy" id="6565"/>
    <lineage>
        <taxon>Eukaryota</taxon>
        <taxon>Metazoa</taxon>
        <taxon>Spiralia</taxon>
        <taxon>Lophotrochozoa</taxon>
        <taxon>Mollusca</taxon>
        <taxon>Bivalvia</taxon>
        <taxon>Autobranchia</taxon>
        <taxon>Pteriomorphia</taxon>
        <taxon>Ostreida</taxon>
        <taxon>Ostreoidea</taxon>
        <taxon>Ostreidae</taxon>
        <taxon>Crassostrea</taxon>
    </lineage>
</organism>
<proteinExistence type="predicted"/>
<reference evidence="7" key="1">
    <citation type="submission" date="2025-08" db="UniProtKB">
        <authorList>
            <consortium name="RefSeq"/>
        </authorList>
    </citation>
    <scope>IDENTIFICATION</scope>
    <source>
        <tissue evidence="7">Whole sample</tissue>
    </source>
</reference>
<dbReference type="PROSITE" id="PS50871">
    <property type="entry name" value="C1Q"/>
    <property type="match status" value="1"/>
</dbReference>
<evidence type="ECO:0000259" key="5">
    <source>
        <dbReference type="PROSITE" id="PS50871"/>
    </source>
</evidence>
<feature type="domain" description="C1q" evidence="5">
    <location>
        <begin position="104"/>
        <end position="244"/>
    </location>
</feature>
<comment type="subcellular location">
    <subcellularLocation>
        <location evidence="1">Secreted</location>
    </subcellularLocation>
</comment>
<dbReference type="PANTHER" id="PTHR22923:SF64">
    <property type="entry name" value="C1Q-RELATED FACTOR"/>
    <property type="match status" value="1"/>
</dbReference>
<keyword evidence="4" id="KW-0472">Membrane</keyword>
<dbReference type="SUPFAM" id="SSF49842">
    <property type="entry name" value="TNF-like"/>
    <property type="match status" value="1"/>
</dbReference>
<keyword evidence="4" id="KW-0812">Transmembrane</keyword>
<evidence type="ECO:0000313" key="7">
    <source>
        <dbReference type="RefSeq" id="XP_022333889.1"/>
    </source>
</evidence>
<keyword evidence="6" id="KW-1185">Reference proteome</keyword>
<dbReference type="OrthoDB" id="6365801at2759"/>
<dbReference type="InterPro" id="IPR050822">
    <property type="entry name" value="Cerebellin_Synaptic_Org"/>
</dbReference>